<name>A0A9W4XWD7_9PLEO</name>
<evidence type="ECO:0000313" key="1">
    <source>
        <dbReference type="EMBL" id="CAI6335842.1"/>
    </source>
</evidence>
<gene>
    <name evidence="1" type="ORF">PDIGIT_LOCUS8928</name>
</gene>
<sequence>MLAGPTTGIHQPPCLTAKDKQLRKLADLASHETLDFFFSSFSSRSTPSRCPRFPKLFWLHSLNILVCSRLPRIAAQERA</sequence>
<dbReference type="Proteomes" id="UP001152607">
    <property type="component" value="Unassembled WGS sequence"/>
</dbReference>
<reference evidence="1" key="1">
    <citation type="submission" date="2023-01" db="EMBL/GenBank/DDBJ databases">
        <authorList>
            <person name="Van Ghelder C."/>
            <person name="Rancurel C."/>
        </authorList>
    </citation>
    <scope>NUCLEOTIDE SEQUENCE</scope>
    <source>
        <strain evidence="1">CNCM I-4278</strain>
    </source>
</reference>
<proteinExistence type="predicted"/>
<dbReference type="AlphaFoldDB" id="A0A9W4XWD7"/>
<protein>
    <submittedName>
        <fullName evidence="1">Uncharacterized protein</fullName>
    </submittedName>
</protein>
<comment type="caution">
    <text evidence="1">The sequence shown here is derived from an EMBL/GenBank/DDBJ whole genome shotgun (WGS) entry which is preliminary data.</text>
</comment>
<accession>A0A9W4XWD7</accession>
<evidence type="ECO:0000313" key="2">
    <source>
        <dbReference type="Proteomes" id="UP001152607"/>
    </source>
</evidence>
<keyword evidence="2" id="KW-1185">Reference proteome</keyword>
<dbReference type="EMBL" id="CAOQHR010000006">
    <property type="protein sequence ID" value="CAI6335842.1"/>
    <property type="molecule type" value="Genomic_DNA"/>
</dbReference>
<organism evidence="1 2">
    <name type="scientific">Periconia digitata</name>
    <dbReference type="NCBI Taxonomy" id="1303443"/>
    <lineage>
        <taxon>Eukaryota</taxon>
        <taxon>Fungi</taxon>
        <taxon>Dikarya</taxon>
        <taxon>Ascomycota</taxon>
        <taxon>Pezizomycotina</taxon>
        <taxon>Dothideomycetes</taxon>
        <taxon>Pleosporomycetidae</taxon>
        <taxon>Pleosporales</taxon>
        <taxon>Massarineae</taxon>
        <taxon>Periconiaceae</taxon>
        <taxon>Periconia</taxon>
    </lineage>
</organism>